<dbReference type="Pfam" id="PF14392">
    <property type="entry name" value="zf-CCHC_4"/>
    <property type="match status" value="1"/>
</dbReference>
<gene>
    <name evidence="5" type="primary">LOC113735714</name>
</gene>
<dbReference type="GO" id="GO:0008270">
    <property type="term" value="F:zinc ion binding"/>
    <property type="evidence" value="ECO:0007669"/>
    <property type="project" value="UniProtKB-KW"/>
</dbReference>
<evidence type="ECO:0000313" key="4">
    <source>
        <dbReference type="Proteomes" id="UP001652660"/>
    </source>
</evidence>
<dbReference type="InterPro" id="IPR025836">
    <property type="entry name" value="Zn_knuckle_CX2CX4HX4C"/>
</dbReference>
<proteinExistence type="predicted"/>
<dbReference type="GO" id="GO:0003676">
    <property type="term" value="F:nucleic acid binding"/>
    <property type="evidence" value="ECO:0007669"/>
    <property type="project" value="InterPro"/>
</dbReference>
<dbReference type="OrthoDB" id="1750606at2759"/>
<keyword evidence="4" id="KW-1185">Reference proteome</keyword>
<dbReference type="PROSITE" id="PS50158">
    <property type="entry name" value="ZF_CCHC"/>
    <property type="match status" value="1"/>
</dbReference>
<keyword evidence="1" id="KW-0863">Zinc-finger</keyword>
<evidence type="ECO:0000256" key="1">
    <source>
        <dbReference type="PROSITE-ProRule" id="PRU00047"/>
    </source>
</evidence>
<feature type="domain" description="CCHC-type" evidence="3">
    <location>
        <begin position="218"/>
        <end position="233"/>
    </location>
</feature>
<reference evidence="5" key="2">
    <citation type="submission" date="2025-08" db="UniProtKB">
        <authorList>
            <consortium name="RefSeq"/>
        </authorList>
    </citation>
    <scope>IDENTIFICATION</scope>
    <source>
        <tissue evidence="5">Leaves</tissue>
    </source>
</reference>
<protein>
    <recommendedName>
        <fullName evidence="3">CCHC-type domain-containing protein</fullName>
    </recommendedName>
</protein>
<accession>A0A6P6WSU7</accession>
<keyword evidence="1" id="KW-0862">Zinc</keyword>
<feature type="region of interest" description="Disordered" evidence="2">
    <location>
        <begin position="249"/>
        <end position="277"/>
    </location>
</feature>
<evidence type="ECO:0000259" key="3">
    <source>
        <dbReference type="PROSITE" id="PS50158"/>
    </source>
</evidence>
<dbReference type="RefSeq" id="XP_027118509.2">
    <property type="nucleotide sequence ID" value="XM_027262708.2"/>
</dbReference>
<dbReference type="InterPro" id="IPR040256">
    <property type="entry name" value="At4g02000-like"/>
</dbReference>
<feature type="compositionally biased region" description="Basic and acidic residues" evidence="2">
    <location>
        <begin position="258"/>
        <end position="277"/>
    </location>
</feature>
<dbReference type="PANTHER" id="PTHR31286">
    <property type="entry name" value="GLYCINE-RICH CELL WALL STRUCTURAL PROTEIN 1.8-LIKE"/>
    <property type="match status" value="1"/>
</dbReference>
<name>A0A6P6WSU7_COFAR</name>
<dbReference type="GeneID" id="113735714"/>
<reference evidence="4" key="1">
    <citation type="journal article" date="2025" name="Foods">
        <title>Unveiling the Microbial Signatures of Arabica Coffee Cherries: Insights into Ripeness Specific Diversity, Functional Traits, and Implications for Quality and Safety.</title>
        <authorList>
            <consortium name="RefSeq"/>
            <person name="Tenea G.N."/>
            <person name="Cifuentes V."/>
            <person name="Reyes P."/>
            <person name="Cevallos-Vallejos M."/>
        </authorList>
    </citation>
    <scope>NUCLEOTIDE SEQUENCE [LARGE SCALE GENOMIC DNA]</scope>
</reference>
<sequence>MSYLLEPLAVSMEGDLTELLQKFSLAGNELSGAILNLEDLNSGIKECEGSLIGRIMGEKVANFTGVKNFVAAAWSYPKNLTVMELGPNLFQFNIPSLKEKERIVEGGPWVIDNQVLVIRRWSEGIEGNYGDFTIAPLWVQLWDLPVHWLTKEVGRKIGAVFKGVKEVIVPQSGGKEGRHLKILALVDLSVPLLRGTVVQTAGKLKWVVFKYERCPDFCYNCGVVGHSERSCKEQRVMMARLSENQYGPWMRAGNTKSPSKERPLKPELSKDKRYWRF</sequence>
<dbReference type="InterPro" id="IPR025558">
    <property type="entry name" value="DUF4283"/>
</dbReference>
<dbReference type="PANTHER" id="PTHR31286:SF178">
    <property type="entry name" value="DUF4283 DOMAIN-CONTAINING PROTEIN"/>
    <property type="match status" value="1"/>
</dbReference>
<evidence type="ECO:0000313" key="5">
    <source>
        <dbReference type="RefSeq" id="XP_027118509.2"/>
    </source>
</evidence>
<organism evidence="4 5">
    <name type="scientific">Coffea arabica</name>
    <name type="common">Arabian coffee</name>
    <dbReference type="NCBI Taxonomy" id="13443"/>
    <lineage>
        <taxon>Eukaryota</taxon>
        <taxon>Viridiplantae</taxon>
        <taxon>Streptophyta</taxon>
        <taxon>Embryophyta</taxon>
        <taxon>Tracheophyta</taxon>
        <taxon>Spermatophyta</taxon>
        <taxon>Magnoliopsida</taxon>
        <taxon>eudicotyledons</taxon>
        <taxon>Gunneridae</taxon>
        <taxon>Pentapetalae</taxon>
        <taxon>asterids</taxon>
        <taxon>lamiids</taxon>
        <taxon>Gentianales</taxon>
        <taxon>Rubiaceae</taxon>
        <taxon>Ixoroideae</taxon>
        <taxon>Gardenieae complex</taxon>
        <taxon>Bertiereae - Coffeeae clade</taxon>
        <taxon>Coffeeae</taxon>
        <taxon>Coffea</taxon>
    </lineage>
</organism>
<dbReference type="InterPro" id="IPR001878">
    <property type="entry name" value="Znf_CCHC"/>
</dbReference>
<evidence type="ECO:0000256" key="2">
    <source>
        <dbReference type="SAM" id="MobiDB-lite"/>
    </source>
</evidence>
<dbReference type="Proteomes" id="UP001652660">
    <property type="component" value="Chromosome 3c"/>
</dbReference>
<keyword evidence="1" id="KW-0479">Metal-binding</keyword>
<dbReference type="AlphaFoldDB" id="A0A6P6WSU7"/>
<dbReference type="Pfam" id="PF14111">
    <property type="entry name" value="DUF4283"/>
    <property type="match status" value="1"/>
</dbReference>